<feature type="transmembrane region" description="Helical" evidence="1">
    <location>
        <begin position="53"/>
        <end position="72"/>
    </location>
</feature>
<dbReference type="STRING" id="243090.RB4778"/>
<feature type="transmembrane region" description="Helical" evidence="1">
    <location>
        <begin position="78"/>
        <end position="98"/>
    </location>
</feature>
<dbReference type="OrthoDB" id="10005988at2"/>
<keyword evidence="1" id="KW-1133">Transmembrane helix</keyword>
<feature type="transmembrane region" description="Helical" evidence="1">
    <location>
        <begin position="141"/>
        <end position="162"/>
    </location>
</feature>
<dbReference type="KEGG" id="rba:RB4778"/>
<dbReference type="AlphaFoldDB" id="Q7UH89"/>
<dbReference type="HOGENOM" id="CLU_1546397_0_0_0"/>
<dbReference type="PATRIC" id="fig|243090.15.peg.2258"/>
<sequence>MPSAPHAVTHSIAILKRALNPLPKKDRTTRSSIADQSHRDQFLCWNNHAMRQMLFHVGSLVSIFGLIAMVLWHEHYPTHQIIPGAFEITAIFFTMAHVGPKIQQGTGRSAVWNARVDIAYYIISLLGIVPFLLYFPESGIAISMVVVGSAMAVGRIVGQLFFGDRHSTVSDMD</sequence>
<evidence type="ECO:0000313" key="3">
    <source>
        <dbReference type="Proteomes" id="UP000001025"/>
    </source>
</evidence>
<evidence type="ECO:0000256" key="1">
    <source>
        <dbReference type="SAM" id="Phobius"/>
    </source>
</evidence>
<dbReference type="Proteomes" id="UP000001025">
    <property type="component" value="Chromosome"/>
</dbReference>
<proteinExistence type="predicted"/>
<gene>
    <name evidence="2" type="ordered locus">RB4778</name>
</gene>
<evidence type="ECO:0000313" key="2">
    <source>
        <dbReference type="EMBL" id="CAD78087.1"/>
    </source>
</evidence>
<protein>
    <submittedName>
        <fullName evidence="2">Uncharacterized protein</fullName>
    </submittedName>
</protein>
<keyword evidence="3" id="KW-1185">Reference proteome</keyword>
<dbReference type="EMBL" id="BX294141">
    <property type="protein sequence ID" value="CAD78087.1"/>
    <property type="molecule type" value="Genomic_DNA"/>
</dbReference>
<accession>Q7UH89</accession>
<dbReference type="InParanoid" id="Q7UH89"/>
<keyword evidence="1" id="KW-0472">Membrane</keyword>
<feature type="transmembrane region" description="Helical" evidence="1">
    <location>
        <begin position="118"/>
        <end position="135"/>
    </location>
</feature>
<keyword evidence="1" id="KW-0812">Transmembrane</keyword>
<organism evidence="2 3">
    <name type="scientific">Rhodopirellula baltica (strain DSM 10527 / NCIMB 13988 / SH1)</name>
    <dbReference type="NCBI Taxonomy" id="243090"/>
    <lineage>
        <taxon>Bacteria</taxon>
        <taxon>Pseudomonadati</taxon>
        <taxon>Planctomycetota</taxon>
        <taxon>Planctomycetia</taxon>
        <taxon>Pirellulales</taxon>
        <taxon>Pirellulaceae</taxon>
        <taxon>Rhodopirellula</taxon>
    </lineage>
</organism>
<dbReference type="EnsemblBacteria" id="CAD78087">
    <property type="protein sequence ID" value="CAD78087"/>
    <property type="gene ID" value="RB4778"/>
</dbReference>
<reference evidence="2 3" key="1">
    <citation type="journal article" date="2003" name="Proc. Natl. Acad. Sci. U.S.A.">
        <title>Complete genome sequence of the marine planctomycete Pirellula sp. strain 1.</title>
        <authorList>
            <person name="Gloeckner F.O."/>
            <person name="Kube M."/>
            <person name="Bauer M."/>
            <person name="Teeling H."/>
            <person name="Lombardot T."/>
            <person name="Ludwig W."/>
            <person name="Gade D."/>
            <person name="Beck A."/>
            <person name="Borzym K."/>
            <person name="Heitmann K."/>
            <person name="Rabus R."/>
            <person name="Schlesner H."/>
            <person name="Amann R."/>
            <person name="Reinhardt R."/>
        </authorList>
    </citation>
    <scope>NUCLEOTIDE SEQUENCE [LARGE SCALE GENOMIC DNA]</scope>
    <source>
        <strain evidence="3">DSM 10527 / NCIMB 13988 / SH1</strain>
    </source>
</reference>
<name>Q7UH89_RHOBA</name>